<accession>A0A5B7G6B1</accession>
<organism evidence="1 2">
    <name type="scientific">Portunus trituberculatus</name>
    <name type="common">Swimming crab</name>
    <name type="synonym">Neptunus trituberculatus</name>
    <dbReference type="NCBI Taxonomy" id="210409"/>
    <lineage>
        <taxon>Eukaryota</taxon>
        <taxon>Metazoa</taxon>
        <taxon>Ecdysozoa</taxon>
        <taxon>Arthropoda</taxon>
        <taxon>Crustacea</taxon>
        <taxon>Multicrustacea</taxon>
        <taxon>Malacostraca</taxon>
        <taxon>Eumalacostraca</taxon>
        <taxon>Eucarida</taxon>
        <taxon>Decapoda</taxon>
        <taxon>Pleocyemata</taxon>
        <taxon>Brachyura</taxon>
        <taxon>Eubrachyura</taxon>
        <taxon>Portunoidea</taxon>
        <taxon>Portunidae</taxon>
        <taxon>Portuninae</taxon>
        <taxon>Portunus</taxon>
    </lineage>
</organism>
<dbReference type="AlphaFoldDB" id="A0A5B7G6B1"/>
<proteinExistence type="predicted"/>
<gene>
    <name evidence="1" type="ORF">E2C01_046900</name>
</gene>
<evidence type="ECO:0000313" key="1">
    <source>
        <dbReference type="EMBL" id="MPC53016.1"/>
    </source>
</evidence>
<dbReference type="Proteomes" id="UP000324222">
    <property type="component" value="Unassembled WGS sequence"/>
</dbReference>
<sequence>MLWEGGRSSVVGKHSHHVGPFFKTAGPNGDEVPRPQKPVLAPIVVPHSLLKVYGMVSRIRLVYDKDFPSNRCYVTCLSCDEVRLALEHVASLPLAGSDFKTELLHSHNIADNDTDYIPNLFDNHFEFSVPEVRQIPPPRWFVA</sequence>
<name>A0A5B7G6B1_PORTR</name>
<keyword evidence="2" id="KW-1185">Reference proteome</keyword>
<reference evidence="1 2" key="1">
    <citation type="submission" date="2019-05" db="EMBL/GenBank/DDBJ databases">
        <title>Another draft genome of Portunus trituberculatus and its Hox gene families provides insights of decapod evolution.</title>
        <authorList>
            <person name="Jeong J.-H."/>
            <person name="Song I."/>
            <person name="Kim S."/>
            <person name="Choi T."/>
            <person name="Kim D."/>
            <person name="Ryu S."/>
            <person name="Kim W."/>
        </authorList>
    </citation>
    <scope>NUCLEOTIDE SEQUENCE [LARGE SCALE GENOMIC DNA]</scope>
    <source>
        <tissue evidence="1">Muscle</tissue>
    </source>
</reference>
<protein>
    <submittedName>
        <fullName evidence="1">Uncharacterized protein</fullName>
    </submittedName>
</protein>
<evidence type="ECO:0000313" key="2">
    <source>
        <dbReference type="Proteomes" id="UP000324222"/>
    </source>
</evidence>
<dbReference type="EMBL" id="VSRR010011328">
    <property type="protein sequence ID" value="MPC53016.1"/>
    <property type="molecule type" value="Genomic_DNA"/>
</dbReference>
<comment type="caution">
    <text evidence="1">The sequence shown here is derived from an EMBL/GenBank/DDBJ whole genome shotgun (WGS) entry which is preliminary data.</text>
</comment>